<evidence type="ECO:0000313" key="1">
    <source>
        <dbReference type="EMBL" id="GHO45190.1"/>
    </source>
</evidence>
<keyword evidence="2" id="KW-1185">Reference proteome</keyword>
<sequence length="154" mass="16840">MDIEFLDNNNLIGKDLGRELLTGIYADVSTLGKTIGQRIMDRTPQRAGSLVADEITEINTDINDPLLARWYTGQTHQVATSGHTYAQFVEGPPMPTGTDPIDVGGVNGMWATPLYVQGYYGANMYGEAATGDDMDYITNWFEAGIQNGIERMLG</sequence>
<dbReference type="Proteomes" id="UP000612362">
    <property type="component" value="Unassembled WGS sequence"/>
</dbReference>
<evidence type="ECO:0000313" key="2">
    <source>
        <dbReference type="Proteomes" id="UP000612362"/>
    </source>
</evidence>
<reference evidence="1" key="1">
    <citation type="submission" date="2020-10" db="EMBL/GenBank/DDBJ databases">
        <title>Taxonomic study of unclassified bacteria belonging to the class Ktedonobacteria.</title>
        <authorList>
            <person name="Yabe S."/>
            <person name="Wang C.M."/>
            <person name="Zheng Y."/>
            <person name="Sakai Y."/>
            <person name="Cavaletti L."/>
            <person name="Monciardini P."/>
            <person name="Donadio S."/>
        </authorList>
    </citation>
    <scope>NUCLEOTIDE SEQUENCE</scope>
    <source>
        <strain evidence="1">SOSP1-1</strain>
    </source>
</reference>
<dbReference type="RefSeq" id="WP_220194538.1">
    <property type="nucleotide sequence ID" value="NZ_BNJF01000001.1"/>
</dbReference>
<gene>
    <name evidence="1" type="ORF">KSX_33530</name>
</gene>
<protein>
    <submittedName>
        <fullName evidence="1">Uncharacterized protein</fullName>
    </submittedName>
</protein>
<name>A0A8J3MRM3_9CHLR</name>
<dbReference type="EMBL" id="BNJF01000001">
    <property type="protein sequence ID" value="GHO45190.1"/>
    <property type="molecule type" value="Genomic_DNA"/>
</dbReference>
<dbReference type="AlphaFoldDB" id="A0A8J3MRM3"/>
<comment type="caution">
    <text evidence="1">The sequence shown here is derived from an EMBL/GenBank/DDBJ whole genome shotgun (WGS) entry which is preliminary data.</text>
</comment>
<organism evidence="1 2">
    <name type="scientific">Ktedonospora formicarum</name>
    <dbReference type="NCBI Taxonomy" id="2778364"/>
    <lineage>
        <taxon>Bacteria</taxon>
        <taxon>Bacillati</taxon>
        <taxon>Chloroflexota</taxon>
        <taxon>Ktedonobacteria</taxon>
        <taxon>Ktedonobacterales</taxon>
        <taxon>Ktedonobacteraceae</taxon>
        <taxon>Ktedonospora</taxon>
    </lineage>
</organism>
<accession>A0A8J3MRM3</accession>
<proteinExistence type="predicted"/>